<reference evidence="2 3" key="1">
    <citation type="journal article" date="2023" name="Plant">
        <title>Draft Genome Sequence Resource of CBPPT1, a 'Candidatus Phytoplasma trifolii'-Related Strain Associated with Potato Purple Top Disease in the Columbia Basin, U.S.A.</title>
        <authorList>
            <person name="Wei W."/>
            <person name="Shao J."/>
            <person name="Bottner-Parker K.D."/>
            <person name="Zhao Y."/>
        </authorList>
    </citation>
    <scope>NUCLEOTIDE SEQUENCE [LARGE SCALE GENOMIC DNA]</scope>
    <source>
        <strain evidence="2 3">CBPPT1</strain>
    </source>
</reference>
<dbReference type="EMBL" id="JANHJP010000007">
    <property type="protein sequence ID" value="MDC9032190.1"/>
    <property type="molecule type" value="Genomic_DNA"/>
</dbReference>
<sequence length="62" mass="7695">MDTIKVFLIIYILFSKNDFSYINILYYYINNNNKNKKFTFNKNGKNMKFFYHMNHSFLIHLN</sequence>
<comment type="caution">
    <text evidence="2">The sequence shown here is derived from an EMBL/GenBank/DDBJ whole genome shotgun (WGS) entry which is preliminary data.</text>
</comment>
<evidence type="ECO:0000256" key="1">
    <source>
        <dbReference type="SAM" id="Phobius"/>
    </source>
</evidence>
<accession>A0ABT5L9B6</accession>
<keyword evidence="1" id="KW-0472">Membrane</keyword>
<organism evidence="2 3">
    <name type="scientific">Columbia Basin potato purple top phytoplasma</name>
    <dbReference type="NCBI Taxonomy" id="307134"/>
    <lineage>
        <taxon>Bacteria</taxon>
        <taxon>Bacillati</taxon>
        <taxon>Mycoplasmatota</taxon>
        <taxon>Mollicutes</taxon>
        <taxon>Acholeplasmatales</taxon>
        <taxon>Acholeplasmataceae</taxon>
        <taxon>Candidatus Phytoplasma</taxon>
        <taxon>16SrVI (Clover proliferation group)</taxon>
    </lineage>
</organism>
<feature type="transmembrane region" description="Helical" evidence="1">
    <location>
        <begin position="6"/>
        <end position="29"/>
    </location>
</feature>
<keyword evidence="3" id="KW-1185">Reference proteome</keyword>
<evidence type="ECO:0000313" key="3">
    <source>
        <dbReference type="Proteomes" id="UP001221763"/>
    </source>
</evidence>
<keyword evidence="1" id="KW-1133">Transmembrane helix</keyword>
<gene>
    <name evidence="2" type="ORF">M8044_000412</name>
</gene>
<dbReference type="Proteomes" id="UP001221763">
    <property type="component" value="Unassembled WGS sequence"/>
</dbReference>
<proteinExistence type="predicted"/>
<evidence type="ECO:0000313" key="2">
    <source>
        <dbReference type="EMBL" id="MDC9032190.1"/>
    </source>
</evidence>
<name>A0ABT5L9B6_9MOLU</name>
<keyword evidence="1" id="KW-0812">Transmembrane</keyword>
<protein>
    <submittedName>
        <fullName evidence="2">Uncharacterized protein</fullName>
    </submittedName>
</protein>